<comment type="caution">
    <text evidence="2">The sequence shown here is derived from an EMBL/GenBank/DDBJ whole genome shotgun (WGS) entry which is preliminary data.</text>
</comment>
<keyword evidence="3" id="KW-1185">Reference proteome</keyword>
<feature type="region of interest" description="Disordered" evidence="1">
    <location>
        <begin position="1"/>
        <end position="28"/>
    </location>
</feature>
<evidence type="ECO:0000256" key="1">
    <source>
        <dbReference type="SAM" id="MobiDB-lite"/>
    </source>
</evidence>
<name>A0AA88J6M9_FICCA</name>
<evidence type="ECO:0000313" key="2">
    <source>
        <dbReference type="EMBL" id="GMN62601.1"/>
    </source>
</evidence>
<gene>
    <name evidence="2" type="ORF">TIFTF001_031666</name>
</gene>
<proteinExistence type="predicted"/>
<dbReference type="AlphaFoldDB" id="A0AA88J6M9"/>
<dbReference type="Proteomes" id="UP001187192">
    <property type="component" value="Unassembled WGS sequence"/>
</dbReference>
<organism evidence="2 3">
    <name type="scientific">Ficus carica</name>
    <name type="common">Common fig</name>
    <dbReference type="NCBI Taxonomy" id="3494"/>
    <lineage>
        <taxon>Eukaryota</taxon>
        <taxon>Viridiplantae</taxon>
        <taxon>Streptophyta</taxon>
        <taxon>Embryophyta</taxon>
        <taxon>Tracheophyta</taxon>
        <taxon>Spermatophyta</taxon>
        <taxon>Magnoliopsida</taxon>
        <taxon>eudicotyledons</taxon>
        <taxon>Gunneridae</taxon>
        <taxon>Pentapetalae</taxon>
        <taxon>rosids</taxon>
        <taxon>fabids</taxon>
        <taxon>Rosales</taxon>
        <taxon>Moraceae</taxon>
        <taxon>Ficeae</taxon>
        <taxon>Ficus</taxon>
    </lineage>
</organism>
<dbReference type="EMBL" id="BTGU01000131">
    <property type="protein sequence ID" value="GMN62601.1"/>
    <property type="molecule type" value="Genomic_DNA"/>
</dbReference>
<protein>
    <submittedName>
        <fullName evidence="2">Uncharacterized protein</fullName>
    </submittedName>
</protein>
<accession>A0AA88J6M9</accession>
<reference evidence="2" key="1">
    <citation type="submission" date="2023-07" db="EMBL/GenBank/DDBJ databases">
        <title>draft genome sequence of fig (Ficus carica).</title>
        <authorList>
            <person name="Takahashi T."/>
            <person name="Nishimura K."/>
        </authorList>
    </citation>
    <scope>NUCLEOTIDE SEQUENCE</scope>
</reference>
<evidence type="ECO:0000313" key="3">
    <source>
        <dbReference type="Proteomes" id="UP001187192"/>
    </source>
</evidence>
<sequence>MKKEPKNVLRSGLNGRPRPVASTKNKNLGRFDLNPLFNAKQESWYKEDAINSGGKPFDKSLVNVTENSDKFE</sequence>